<organism evidence="1 2">
    <name type="scientific">Trichomalopsis sarcophagae</name>
    <dbReference type="NCBI Taxonomy" id="543379"/>
    <lineage>
        <taxon>Eukaryota</taxon>
        <taxon>Metazoa</taxon>
        <taxon>Ecdysozoa</taxon>
        <taxon>Arthropoda</taxon>
        <taxon>Hexapoda</taxon>
        <taxon>Insecta</taxon>
        <taxon>Pterygota</taxon>
        <taxon>Neoptera</taxon>
        <taxon>Endopterygota</taxon>
        <taxon>Hymenoptera</taxon>
        <taxon>Apocrita</taxon>
        <taxon>Proctotrupomorpha</taxon>
        <taxon>Chalcidoidea</taxon>
        <taxon>Pteromalidae</taxon>
        <taxon>Pteromalinae</taxon>
        <taxon>Trichomalopsis</taxon>
    </lineage>
</organism>
<dbReference type="AlphaFoldDB" id="A0A232EDQ0"/>
<proteinExistence type="predicted"/>
<accession>A0A232EDQ0</accession>
<evidence type="ECO:0000313" key="1">
    <source>
        <dbReference type="EMBL" id="OXU16480.1"/>
    </source>
</evidence>
<dbReference type="Proteomes" id="UP000215335">
    <property type="component" value="Unassembled WGS sequence"/>
</dbReference>
<protein>
    <submittedName>
        <fullName evidence="1">Uncharacterized protein</fullName>
    </submittedName>
</protein>
<name>A0A232EDQ0_9HYME</name>
<evidence type="ECO:0000313" key="2">
    <source>
        <dbReference type="Proteomes" id="UP000215335"/>
    </source>
</evidence>
<sequence>MSSSPDLDGLDYETLILLLLEIYNDMFKKSDFPKSWKKSYIHMINKTDGKNFAPQLKLLIRVVDRKKMRFCRNFNQVSVKSNHVTI</sequence>
<comment type="caution">
    <text evidence="1">The sequence shown here is derived from an EMBL/GenBank/DDBJ whole genome shotgun (WGS) entry which is preliminary data.</text>
</comment>
<dbReference type="EMBL" id="NNAY01006042">
    <property type="protein sequence ID" value="OXU16480.1"/>
    <property type="molecule type" value="Genomic_DNA"/>
</dbReference>
<gene>
    <name evidence="1" type="ORF">TSAR_012363</name>
</gene>
<reference evidence="1 2" key="1">
    <citation type="journal article" date="2017" name="Curr. Biol.">
        <title>The Evolution of Venom by Co-option of Single-Copy Genes.</title>
        <authorList>
            <person name="Martinson E.O."/>
            <person name="Mrinalini"/>
            <person name="Kelkar Y.D."/>
            <person name="Chang C.H."/>
            <person name="Werren J.H."/>
        </authorList>
    </citation>
    <scope>NUCLEOTIDE SEQUENCE [LARGE SCALE GENOMIC DNA]</scope>
    <source>
        <strain evidence="1 2">Alberta</strain>
        <tissue evidence="1">Whole body</tissue>
    </source>
</reference>
<keyword evidence="2" id="KW-1185">Reference proteome</keyword>